<protein>
    <submittedName>
        <fullName evidence="1">Uncharacterized protein</fullName>
    </submittedName>
</protein>
<sequence length="45" mass="5096">MPPQRPASKPGARPPVDAWLVRSPTRLFISCRGPQTLLNQPWQED</sequence>
<dbReference type="AlphaFoldDB" id="A0A5B7ITQ4"/>
<evidence type="ECO:0000313" key="1">
    <source>
        <dbReference type="EMBL" id="MPC83564.1"/>
    </source>
</evidence>
<reference evidence="1 2" key="1">
    <citation type="submission" date="2019-05" db="EMBL/GenBank/DDBJ databases">
        <title>Another draft genome of Portunus trituberculatus and its Hox gene families provides insights of decapod evolution.</title>
        <authorList>
            <person name="Jeong J.-H."/>
            <person name="Song I."/>
            <person name="Kim S."/>
            <person name="Choi T."/>
            <person name="Kim D."/>
            <person name="Ryu S."/>
            <person name="Kim W."/>
        </authorList>
    </citation>
    <scope>NUCLEOTIDE SEQUENCE [LARGE SCALE GENOMIC DNA]</scope>
    <source>
        <tissue evidence="1">Muscle</tissue>
    </source>
</reference>
<dbReference type="Proteomes" id="UP000324222">
    <property type="component" value="Unassembled WGS sequence"/>
</dbReference>
<dbReference type="EMBL" id="VSRR010062832">
    <property type="protein sequence ID" value="MPC83564.1"/>
    <property type="molecule type" value="Genomic_DNA"/>
</dbReference>
<accession>A0A5B7ITQ4</accession>
<keyword evidence="2" id="KW-1185">Reference proteome</keyword>
<gene>
    <name evidence="1" type="ORF">E2C01_078276</name>
</gene>
<name>A0A5B7ITQ4_PORTR</name>
<proteinExistence type="predicted"/>
<comment type="caution">
    <text evidence="1">The sequence shown here is derived from an EMBL/GenBank/DDBJ whole genome shotgun (WGS) entry which is preliminary data.</text>
</comment>
<evidence type="ECO:0000313" key="2">
    <source>
        <dbReference type="Proteomes" id="UP000324222"/>
    </source>
</evidence>
<organism evidence="1 2">
    <name type="scientific">Portunus trituberculatus</name>
    <name type="common">Swimming crab</name>
    <name type="synonym">Neptunus trituberculatus</name>
    <dbReference type="NCBI Taxonomy" id="210409"/>
    <lineage>
        <taxon>Eukaryota</taxon>
        <taxon>Metazoa</taxon>
        <taxon>Ecdysozoa</taxon>
        <taxon>Arthropoda</taxon>
        <taxon>Crustacea</taxon>
        <taxon>Multicrustacea</taxon>
        <taxon>Malacostraca</taxon>
        <taxon>Eumalacostraca</taxon>
        <taxon>Eucarida</taxon>
        <taxon>Decapoda</taxon>
        <taxon>Pleocyemata</taxon>
        <taxon>Brachyura</taxon>
        <taxon>Eubrachyura</taxon>
        <taxon>Portunoidea</taxon>
        <taxon>Portunidae</taxon>
        <taxon>Portuninae</taxon>
        <taxon>Portunus</taxon>
    </lineage>
</organism>